<dbReference type="CDD" id="cd00484">
    <property type="entry name" value="PEPCK_ATP"/>
    <property type="match status" value="1"/>
</dbReference>
<gene>
    <name evidence="11" type="ORF">PGLA1383_LOCUS40882</name>
</gene>
<feature type="region of interest" description="Disordered" evidence="10">
    <location>
        <begin position="608"/>
        <end position="629"/>
    </location>
</feature>
<comment type="caution">
    <text evidence="11">The sequence shown here is derived from an EMBL/GenBank/DDBJ whole genome shotgun (WGS) entry which is preliminary data.</text>
</comment>
<dbReference type="OrthoDB" id="184182at2759"/>
<dbReference type="EMBL" id="CAJNNV010028204">
    <property type="protein sequence ID" value="CAE8623642.1"/>
    <property type="molecule type" value="Genomic_DNA"/>
</dbReference>
<dbReference type="GO" id="GO:0005524">
    <property type="term" value="F:ATP binding"/>
    <property type="evidence" value="ECO:0007669"/>
    <property type="project" value="UniProtKB-KW"/>
</dbReference>
<feature type="region of interest" description="Disordered" evidence="10">
    <location>
        <begin position="19"/>
        <end position="39"/>
    </location>
</feature>
<dbReference type="PANTHER" id="PTHR30031:SF0">
    <property type="entry name" value="PHOSPHOENOLPYRUVATE CARBOXYKINASE (ATP)"/>
    <property type="match status" value="1"/>
</dbReference>
<accession>A0A813G9C9</accession>
<dbReference type="SUPFAM" id="SSF53795">
    <property type="entry name" value="PEP carboxykinase-like"/>
    <property type="match status" value="1"/>
</dbReference>
<feature type="compositionally biased region" description="Basic and acidic residues" evidence="10">
    <location>
        <begin position="608"/>
        <end position="623"/>
    </location>
</feature>
<evidence type="ECO:0000256" key="4">
    <source>
        <dbReference type="ARBA" id="ARBA00022432"/>
    </source>
</evidence>
<dbReference type="Pfam" id="PF01293">
    <property type="entry name" value="PEPCK_ATP"/>
    <property type="match status" value="1"/>
</dbReference>
<dbReference type="NCBIfam" id="NF006820">
    <property type="entry name" value="PRK09344.1-2"/>
    <property type="match status" value="1"/>
</dbReference>
<keyword evidence="4" id="KW-0312">Gluconeogenesis</keyword>
<keyword evidence="12" id="KW-1185">Reference proteome</keyword>
<dbReference type="AlphaFoldDB" id="A0A813G9C9"/>
<dbReference type="OMA" id="CIGPHPR"/>
<evidence type="ECO:0000256" key="8">
    <source>
        <dbReference type="ARBA" id="ARBA00023239"/>
    </source>
</evidence>
<evidence type="ECO:0000256" key="9">
    <source>
        <dbReference type="ARBA" id="ARBA00047371"/>
    </source>
</evidence>
<dbReference type="PIRSF" id="PIRSF006294">
    <property type="entry name" value="PEP_crbxkin"/>
    <property type="match status" value="1"/>
</dbReference>
<dbReference type="Gene3D" id="3.40.449.10">
    <property type="entry name" value="Phosphoenolpyruvate Carboxykinase, domain 1"/>
    <property type="match status" value="1"/>
</dbReference>
<dbReference type="InterPro" id="IPR001272">
    <property type="entry name" value="PEP_carboxykinase_ATP"/>
</dbReference>
<keyword evidence="7" id="KW-0067">ATP-binding</keyword>
<evidence type="ECO:0000313" key="12">
    <source>
        <dbReference type="Proteomes" id="UP000654075"/>
    </source>
</evidence>
<proteinExistence type="inferred from homology"/>
<dbReference type="GO" id="GO:0005829">
    <property type="term" value="C:cytosol"/>
    <property type="evidence" value="ECO:0007669"/>
    <property type="project" value="TreeGrafter"/>
</dbReference>
<protein>
    <recommendedName>
        <fullName evidence="3">phosphoenolpyruvate carboxykinase (ATP)</fullName>
        <ecNumber evidence="3">4.1.1.49</ecNumber>
    </recommendedName>
</protein>
<keyword evidence="5" id="KW-0547">Nucleotide-binding</keyword>
<evidence type="ECO:0000313" key="11">
    <source>
        <dbReference type="EMBL" id="CAE8623642.1"/>
    </source>
</evidence>
<name>A0A813G9C9_POLGL</name>
<dbReference type="Gene3D" id="3.90.228.20">
    <property type="match status" value="1"/>
</dbReference>
<evidence type="ECO:0000256" key="7">
    <source>
        <dbReference type="ARBA" id="ARBA00022840"/>
    </source>
</evidence>
<keyword evidence="6" id="KW-0210">Decarboxylase</keyword>
<keyword evidence="8" id="KW-0456">Lyase</keyword>
<dbReference type="NCBIfam" id="NF006821">
    <property type="entry name" value="PRK09344.1-3"/>
    <property type="match status" value="1"/>
</dbReference>
<dbReference type="InterPro" id="IPR013035">
    <property type="entry name" value="PEP_carboxykinase_C"/>
</dbReference>
<evidence type="ECO:0000256" key="10">
    <source>
        <dbReference type="SAM" id="MobiDB-lite"/>
    </source>
</evidence>
<sequence>MACPDHLKQGIEASLRDHLAGSRPDASSEAETQHAFENSQEFSRKRFDIMEQAEDLGLQVEEIYYNASPGVLYEQALKHEEGSFITATGALSVTSGKKTGRSPKDKRIVEETDSVRDIWWGKVNTKLDPGSFEINRERAVDYLNTQKRIYVVDGFAGWDEEYRVPIRVITSRAYHALFMQNMLVMPTASELAQFESNAFPRPFVIFNAGCFPCNRHTAGMSSSTSVALSLCRGEMVILGSQYAGEMKKGVFTVMMYHMPLRPARHLPPAERALPLHSSCNVGPDGDVSLFFGLSGTGKTTLSADPRRELIGDDEHVWTSKGVFNIEGGCYAKCINLSEEKEPEIFRAIRFGSVLENVVFDQCNRKVDFDNVSITENTRCAYPLQFIPNARIPAKVDTHPSNVILLTCDAFGVLPPISKLTKEQVMYHFISGYTAKVAGTEMGITEPQATFSACFGGPFLAMHPFAYAEMLAAKLEKHGGHAWLLNTGWVGGQYGTGERCALKYTRQLVDAVHDGTLAGLSDDQWEPMPMFGLLVPKCGIKSVPKEVLRPEEAWAANGQSSAEYRKAASNLADLFQKNFEEYADRCTPAVVQAGPQRAPEVVAALEAKKVEQSKSDTETFKPESRMQAAA</sequence>
<comment type="similarity">
    <text evidence="2">Belongs to the phosphoenolpyruvate carboxykinase (ATP) family.</text>
</comment>
<dbReference type="NCBIfam" id="TIGR00224">
    <property type="entry name" value="pckA"/>
    <property type="match status" value="1"/>
</dbReference>
<evidence type="ECO:0000256" key="3">
    <source>
        <dbReference type="ARBA" id="ARBA00012363"/>
    </source>
</evidence>
<evidence type="ECO:0000256" key="5">
    <source>
        <dbReference type="ARBA" id="ARBA00022741"/>
    </source>
</evidence>
<dbReference type="HAMAP" id="MF_00453">
    <property type="entry name" value="PEPCK_ATP"/>
    <property type="match status" value="1"/>
</dbReference>
<dbReference type="Gene3D" id="2.170.8.10">
    <property type="entry name" value="Phosphoenolpyruvate Carboxykinase, domain 2"/>
    <property type="match status" value="1"/>
</dbReference>
<evidence type="ECO:0000256" key="6">
    <source>
        <dbReference type="ARBA" id="ARBA00022793"/>
    </source>
</evidence>
<comment type="pathway">
    <text evidence="1">Carbohydrate biosynthesis; gluconeogenesis.</text>
</comment>
<dbReference type="PANTHER" id="PTHR30031">
    <property type="entry name" value="PHOSPHOENOLPYRUVATE CARBOXYKINASE ATP"/>
    <property type="match status" value="1"/>
</dbReference>
<evidence type="ECO:0000256" key="1">
    <source>
        <dbReference type="ARBA" id="ARBA00004742"/>
    </source>
</evidence>
<organism evidence="11 12">
    <name type="scientific">Polarella glacialis</name>
    <name type="common">Dinoflagellate</name>
    <dbReference type="NCBI Taxonomy" id="89957"/>
    <lineage>
        <taxon>Eukaryota</taxon>
        <taxon>Sar</taxon>
        <taxon>Alveolata</taxon>
        <taxon>Dinophyceae</taxon>
        <taxon>Suessiales</taxon>
        <taxon>Suessiaceae</taxon>
        <taxon>Polarella</taxon>
    </lineage>
</organism>
<comment type="catalytic activity">
    <reaction evidence="9">
        <text>oxaloacetate + ATP = phosphoenolpyruvate + ADP + CO2</text>
        <dbReference type="Rhea" id="RHEA:18617"/>
        <dbReference type="ChEBI" id="CHEBI:16452"/>
        <dbReference type="ChEBI" id="CHEBI:16526"/>
        <dbReference type="ChEBI" id="CHEBI:30616"/>
        <dbReference type="ChEBI" id="CHEBI:58702"/>
        <dbReference type="ChEBI" id="CHEBI:456216"/>
        <dbReference type="EC" id="4.1.1.49"/>
    </reaction>
</comment>
<dbReference type="UniPathway" id="UPA00138"/>
<dbReference type="EC" id="4.1.1.49" evidence="3"/>
<dbReference type="SUPFAM" id="SSF68923">
    <property type="entry name" value="PEP carboxykinase N-terminal domain"/>
    <property type="match status" value="1"/>
</dbReference>
<dbReference type="FunFam" id="2.170.8.10:FF:000001">
    <property type="entry name" value="Phosphoenolpyruvate carboxykinase (ATP)"/>
    <property type="match status" value="1"/>
</dbReference>
<dbReference type="GO" id="GO:0006094">
    <property type="term" value="P:gluconeogenesis"/>
    <property type="evidence" value="ECO:0007669"/>
    <property type="project" value="UniProtKB-UniPathway"/>
</dbReference>
<reference evidence="11" key="1">
    <citation type="submission" date="2021-02" db="EMBL/GenBank/DDBJ databases">
        <authorList>
            <person name="Dougan E. K."/>
            <person name="Rhodes N."/>
            <person name="Thang M."/>
            <person name="Chan C."/>
        </authorList>
    </citation>
    <scope>NUCLEOTIDE SEQUENCE</scope>
</reference>
<dbReference type="Proteomes" id="UP000654075">
    <property type="component" value="Unassembled WGS sequence"/>
</dbReference>
<dbReference type="GO" id="GO:0004612">
    <property type="term" value="F:phosphoenolpyruvate carboxykinase (ATP) activity"/>
    <property type="evidence" value="ECO:0007669"/>
    <property type="project" value="UniProtKB-EC"/>
</dbReference>
<dbReference type="InterPro" id="IPR008210">
    <property type="entry name" value="PEP_carboxykinase_N"/>
</dbReference>
<evidence type="ECO:0000256" key="2">
    <source>
        <dbReference type="ARBA" id="ARBA00006052"/>
    </source>
</evidence>